<name>A0A6S6TV12_9BACT</name>
<dbReference type="GO" id="GO:0009279">
    <property type="term" value="C:cell outer membrane"/>
    <property type="evidence" value="ECO:0007669"/>
    <property type="project" value="UniProtKB-SubCell"/>
</dbReference>
<dbReference type="Pfam" id="PF00691">
    <property type="entry name" value="OmpA"/>
    <property type="match status" value="1"/>
</dbReference>
<dbReference type="PROSITE" id="PS51257">
    <property type="entry name" value="PROKAR_LIPOPROTEIN"/>
    <property type="match status" value="1"/>
</dbReference>
<keyword evidence="3" id="KW-0998">Cell outer membrane</keyword>
<evidence type="ECO:0000256" key="1">
    <source>
        <dbReference type="ARBA" id="ARBA00004442"/>
    </source>
</evidence>
<dbReference type="InterPro" id="IPR050330">
    <property type="entry name" value="Bact_OuterMem_StrucFunc"/>
</dbReference>
<evidence type="ECO:0000313" key="6">
    <source>
        <dbReference type="EMBL" id="CAA6823185.1"/>
    </source>
</evidence>
<dbReference type="Gene3D" id="2.60.40.1120">
    <property type="entry name" value="Carboxypeptidase-like, regulatory domain"/>
    <property type="match status" value="1"/>
</dbReference>
<dbReference type="EMBL" id="CACVAQ010000324">
    <property type="protein sequence ID" value="CAA6823185.1"/>
    <property type="molecule type" value="Genomic_DNA"/>
</dbReference>
<feature type="domain" description="OmpA-like" evidence="5">
    <location>
        <begin position="546"/>
        <end position="666"/>
    </location>
</feature>
<evidence type="ECO:0000256" key="2">
    <source>
        <dbReference type="ARBA" id="ARBA00023136"/>
    </source>
</evidence>
<dbReference type="Gene3D" id="3.30.1330.60">
    <property type="entry name" value="OmpA-like domain"/>
    <property type="match status" value="1"/>
</dbReference>
<dbReference type="PRINTS" id="PR01021">
    <property type="entry name" value="OMPADOMAIN"/>
</dbReference>
<organism evidence="6">
    <name type="scientific">uncultured Aureispira sp</name>
    <dbReference type="NCBI Taxonomy" id="1331704"/>
    <lineage>
        <taxon>Bacteria</taxon>
        <taxon>Pseudomonadati</taxon>
        <taxon>Bacteroidota</taxon>
        <taxon>Saprospiria</taxon>
        <taxon>Saprospirales</taxon>
        <taxon>Saprospiraceae</taxon>
        <taxon>Aureispira</taxon>
        <taxon>environmental samples</taxon>
    </lineage>
</organism>
<dbReference type="CDD" id="cd15482">
    <property type="entry name" value="Sialidase_non-viral"/>
    <property type="match status" value="1"/>
</dbReference>
<dbReference type="CDD" id="cd07185">
    <property type="entry name" value="OmpA_C-like"/>
    <property type="match status" value="1"/>
</dbReference>
<evidence type="ECO:0000259" key="5">
    <source>
        <dbReference type="PROSITE" id="PS51123"/>
    </source>
</evidence>
<evidence type="ECO:0000256" key="3">
    <source>
        <dbReference type="ARBA" id="ARBA00023237"/>
    </source>
</evidence>
<reference evidence="6" key="1">
    <citation type="submission" date="2020-01" db="EMBL/GenBank/DDBJ databases">
        <authorList>
            <person name="Meier V. D."/>
            <person name="Meier V D."/>
        </authorList>
    </citation>
    <scope>NUCLEOTIDE SEQUENCE</scope>
    <source>
        <strain evidence="6">HLG_WM_MAG_10</strain>
    </source>
</reference>
<dbReference type="SUPFAM" id="SSF103088">
    <property type="entry name" value="OmpA-like"/>
    <property type="match status" value="1"/>
</dbReference>
<dbReference type="InterPro" id="IPR011659">
    <property type="entry name" value="WD40"/>
</dbReference>
<dbReference type="InterPro" id="IPR006665">
    <property type="entry name" value="OmpA-like"/>
</dbReference>
<dbReference type="InterPro" id="IPR008969">
    <property type="entry name" value="CarboxyPept-like_regulatory"/>
</dbReference>
<dbReference type="InterPro" id="IPR036737">
    <property type="entry name" value="OmpA-like_sf"/>
</dbReference>
<dbReference type="PANTHER" id="PTHR30329:SF21">
    <property type="entry name" value="LIPOPROTEIN YIAD-RELATED"/>
    <property type="match status" value="1"/>
</dbReference>
<dbReference type="SUPFAM" id="SSF49464">
    <property type="entry name" value="Carboxypeptidase regulatory domain-like"/>
    <property type="match status" value="1"/>
</dbReference>
<protein>
    <submittedName>
        <fullName evidence="6">Outer membrane lipoprotein omp16</fullName>
    </submittedName>
</protein>
<dbReference type="SUPFAM" id="SSF48452">
    <property type="entry name" value="TPR-like"/>
    <property type="match status" value="1"/>
</dbReference>
<evidence type="ECO:0000256" key="4">
    <source>
        <dbReference type="PROSITE-ProRule" id="PRU00473"/>
    </source>
</evidence>
<accession>A0A6S6TV12</accession>
<dbReference type="InterPro" id="IPR011990">
    <property type="entry name" value="TPR-like_helical_dom_sf"/>
</dbReference>
<dbReference type="AlphaFoldDB" id="A0A6S6TV12"/>
<comment type="subcellular location">
    <subcellularLocation>
        <location evidence="1">Cell outer membrane</location>
    </subcellularLocation>
</comment>
<dbReference type="Pfam" id="PF07676">
    <property type="entry name" value="PD40"/>
    <property type="match status" value="2"/>
</dbReference>
<dbReference type="SUPFAM" id="SSF82171">
    <property type="entry name" value="DPP6 N-terminal domain-like"/>
    <property type="match status" value="1"/>
</dbReference>
<dbReference type="Gene3D" id="1.25.40.10">
    <property type="entry name" value="Tetratricopeptide repeat domain"/>
    <property type="match status" value="1"/>
</dbReference>
<dbReference type="PANTHER" id="PTHR30329">
    <property type="entry name" value="STATOR ELEMENT OF FLAGELLAR MOTOR COMPLEX"/>
    <property type="match status" value="1"/>
</dbReference>
<dbReference type="PROSITE" id="PS51123">
    <property type="entry name" value="OMPA_2"/>
    <property type="match status" value="1"/>
</dbReference>
<proteinExistence type="predicted"/>
<keyword evidence="6" id="KW-0449">Lipoprotein</keyword>
<keyword evidence="2 4" id="KW-0472">Membrane</keyword>
<dbReference type="InterPro" id="IPR006664">
    <property type="entry name" value="OMP_bac"/>
</dbReference>
<gene>
    <name evidence="6" type="ORF">HELGO_WM47040</name>
</gene>
<sequence length="666" mass="74940">MKEFKIAFVTILMVSLTACTYTERIKDGKTAYARKQFKVAIPMLEDEFNKAKDSQIKGETAYMLGESYRRTHQIQSASDWYKRAQTQRYAKDTDLKYARMLQQLQDYDEARRAFQSAGRYAGNVRLYQEEMIACQKAKKWLSETKQNLYKVTSLGTNNAATDFSPVLYNADQLIITSDRAESEGKENYKWTGEKFFDLYLLNLKAETVERFDAPFNQSFHQGAPSFGKDQTSVFFTQCGSEEKIAVDYCQIMFSQKNGDTWSKPTVVDLGNEAQNYIHPVLSEDGKMLVFACNKEKGFGGYDLYYSIKMEAGGDVKWSEPINLGNKINTDGNEVFPFLDKDTLYFSSDGHIGMGGLDVFRVEKKAHKWQTPQNLKAPMNSGGDDFGFILDRLNPLPEGSIQQGYFSSNRIGGRGSDDIYTFQQQIPPPADTLIPVDTPKIMLAINLDGLVKEKLFNEAGNPNSGLSAYANLMGASVQVSSKDTAFTIGSDVDGTFFIRLDTATDYNLTATKPGYFTQVARISTKGIVLNEAHPDTTLQVEMILEKIFTNQEIVLENIYYDLDKAVIRESAKPALDELIVLLKRNPTLNIQLSSHTDCQGGTGYNEKLSQRRADAAVQYLIQNSINPDRLTSKGYGESILAVSCKCSDCTEDEHQRNRRTTFLVLEE</sequence>